<sequence>MATPEFILRQRAKLGHELLWLSGCTAVVLRDGSRGPETLLVRRADNSMWTPVAGIIDPGEEPYAAAVREVHEEAGVVAEVERLAWVTVTDVVTYENGDQTQYIDHIFRCRWLSGEPRPDLEETTEARFFPIDRLPPMDPVHTSRVRVVLEDRPETRLGPYVA</sequence>
<protein>
    <recommendedName>
        <fullName evidence="3">Nudix hydrolase domain-containing protein</fullName>
    </recommendedName>
</protein>
<comment type="cofactor">
    <cofactor evidence="1">
        <name>Mg(2+)</name>
        <dbReference type="ChEBI" id="CHEBI:18420"/>
    </cofactor>
</comment>
<dbReference type="InterPro" id="IPR000086">
    <property type="entry name" value="NUDIX_hydrolase_dom"/>
</dbReference>
<proteinExistence type="predicted"/>
<evidence type="ECO:0000313" key="4">
    <source>
        <dbReference type="EMBL" id="MPM15577.1"/>
    </source>
</evidence>
<evidence type="ECO:0000256" key="1">
    <source>
        <dbReference type="ARBA" id="ARBA00001946"/>
    </source>
</evidence>
<dbReference type="CDD" id="cd18879">
    <property type="entry name" value="NUDIX_Hydrolase"/>
    <property type="match status" value="1"/>
</dbReference>
<dbReference type="Pfam" id="PF00293">
    <property type="entry name" value="NUDIX"/>
    <property type="match status" value="1"/>
</dbReference>
<dbReference type="PROSITE" id="PS00893">
    <property type="entry name" value="NUDIX_BOX"/>
    <property type="match status" value="1"/>
</dbReference>
<gene>
    <name evidence="4" type="ORF">SDC9_61948</name>
</gene>
<dbReference type="EMBL" id="VSSQ01002465">
    <property type="protein sequence ID" value="MPM15577.1"/>
    <property type="molecule type" value="Genomic_DNA"/>
</dbReference>
<dbReference type="PANTHER" id="PTHR43046">
    <property type="entry name" value="GDP-MANNOSE MANNOSYL HYDROLASE"/>
    <property type="match status" value="1"/>
</dbReference>
<dbReference type="AlphaFoldDB" id="A0A644XI02"/>
<dbReference type="Gene3D" id="3.90.79.10">
    <property type="entry name" value="Nucleoside Triphosphate Pyrophosphohydrolase"/>
    <property type="match status" value="1"/>
</dbReference>
<comment type="caution">
    <text evidence="4">The sequence shown here is derived from an EMBL/GenBank/DDBJ whole genome shotgun (WGS) entry which is preliminary data.</text>
</comment>
<organism evidence="4">
    <name type="scientific">bioreactor metagenome</name>
    <dbReference type="NCBI Taxonomy" id="1076179"/>
    <lineage>
        <taxon>unclassified sequences</taxon>
        <taxon>metagenomes</taxon>
        <taxon>ecological metagenomes</taxon>
    </lineage>
</organism>
<feature type="domain" description="Nudix hydrolase" evidence="3">
    <location>
        <begin position="19"/>
        <end position="153"/>
    </location>
</feature>
<dbReference type="InterPro" id="IPR015797">
    <property type="entry name" value="NUDIX_hydrolase-like_dom_sf"/>
</dbReference>
<evidence type="ECO:0000256" key="2">
    <source>
        <dbReference type="ARBA" id="ARBA00022801"/>
    </source>
</evidence>
<dbReference type="InterPro" id="IPR020084">
    <property type="entry name" value="NUDIX_hydrolase_CS"/>
</dbReference>
<evidence type="ECO:0000259" key="3">
    <source>
        <dbReference type="PROSITE" id="PS51462"/>
    </source>
</evidence>
<reference evidence="4" key="1">
    <citation type="submission" date="2019-08" db="EMBL/GenBank/DDBJ databases">
        <authorList>
            <person name="Kucharzyk K."/>
            <person name="Murdoch R.W."/>
            <person name="Higgins S."/>
            <person name="Loffler F."/>
        </authorList>
    </citation>
    <scope>NUCLEOTIDE SEQUENCE</scope>
</reference>
<accession>A0A644XI02</accession>
<dbReference type="PROSITE" id="PS51462">
    <property type="entry name" value="NUDIX"/>
    <property type="match status" value="1"/>
</dbReference>
<dbReference type="PANTHER" id="PTHR43046:SF16">
    <property type="entry name" value="ADP-RIBOSE PYROPHOSPHATASE YJHB-RELATED"/>
    <property type="match status" value="1"/>
</dbReference>
<keyword evidence="2" id="KW-0378">Hydrolase</keyword>
<name>A0A644XI02_9ZZZZ</name>
<dbReference type="SUPFAM" id="SSF55811">
    <property type="entry name" value="Nudix"/>
    <property type="match status" value="1"/>
</dbReference>
<dbReference type="GO" id="GO:0016787">
    <property type="term" value="F:hydrolase activity"/>
    <property type="evidence" value="ECO:0007669"/>
    <property type="project" value="UniProtKB-KW"/>
</dbReference>